<keyword evidence="2" id="KW-1185">Reference proteome</keyword>
<sequence>MKRPAMTPAGLVRAVRNAAPGETVVYIRADDRRACQVVKDVALGLSRLGFVALVQRRVGCGLQYEAQRTCTIMSKSVGPIEARKAALAALKVSDDG</sequence>
<reference evidence="1 2" key="1">
    <citation type="submission" date="2012-02" db="EMBL/GenBank/DDBJ databases">
        <title>Shotgun genome sequence of Phaeospirillum photometricum DSM 122.</title>
        <authorList>
            <person name="Duquesne K."/>
            <person name="Sturgis J."/>
        </authorList>
    </citation>
    <scope>NUCLEOTIDE SEQUENCE [LARGE SCALE GENOMIC DNA]</scope>
    <source>
        <strain evidence="2">DSM122</strain>
    </source>
</reference>
<dbReference type="EMBL" id="HE663493">
    <property type="protein sequence ID" value="CCG09007.1"/>
    <property type="molecule type" value="Genomic_DNA"/>
</dbReference>
<name>H6SLZ2_PARPM</name>
<accession>H6SLZ2</accession>
<evidence type="ECO:0000313" key="1">
    <source>
        <dbReference type="EMBL" id="CCG09007.1"/>
    </source>
</evidence>
<evidence type="ECO:0000313" key="2">
    <source>
        <dbReference type="Proteomes" id="UP000033220"/>
    </source>
</evidence>
<dbReference type="PATRIC" id="fig|1150469.3.peg.2690"/>
<protein>
    <submittedName>
        <fullName evidence="1">Uncharacterized protein</fullName>
    </submittedName>
</protein>
<dbReference type="KEGG" id="rpm:RSPPHO_02381"/>
<dbReference type="STRING" id="1150469.RSPPHO_02381"/>
<organism evidence="1 2">
    <name type="scientific">Pararhodospirillum photometricum DSM 122</name>
    <dbReference type="NCBI Taxonomy" id="1150469"/>
    <lineage>
        <taxon>Bacteria</taxon>
        <taxon>Pseudomonadati</taxon>
        <taxon>Pseudomonadota</taxon>
        <taxon>Alphaproteobacteria</taxon>
        <taxon>Rhodospirillales</taxon>
        <taxon>Rhodospirillaceae</taxon>
        <taxon>Pararhodospirillum</taxon>
    </lineage>
</organism>
<dbReference type="HOGENOM" id="CLU_2424969_0_0_5"/>
<dbReference type="AlphaFoldDB" id="H6SLZ2"/>
<gene>
    <name evidence="1" type="ORF">RSPPHO_02381</name>
</gene>
<dbReference type="Proteomes" id="UP000033220">
    <property type="component" value="Chromosome DSM 122"/>
</dbReference>
<proteinExistence type="predicted"/>